<dbReference type="SUPFAM" id="SSF53850">
    <property type="entry name" value="Periplasmic binding protein-like II"/>
    <property type="match status" value="1"/>
</dbReference>
<feature type="domain" description="Solute-binding protein family 3/N-terminal" evidence="4">
    <location>
        <begin position="28"/>
        <end position="258"/>
    </location>
</feature>
<dbReference type="PANTHER" id="PTHR35936:SF38">
    <property type="entry name" value="GLUTAMINE-BINDING PERIPLASMIC PROTEIN"/>
    <property type="match status" value="1"/>
</dbReference>
<comment type="similarity">
    <text evidence="1">Belongs to the bacterial solute-binding protein 3 family.</text>
</comment>
<evidence type="ECO:0000256" key="2">
    <source>
        <dbReference type="ARBA" id="ARBA00022729"/>
    </source>
</evidence>
<dbReference type="Pfam" id="PF00497">
    <property type="entry name" value="SBP_bac_3"/>
    <property type="match status" value="1"/>
</dbReference>
<name>A0A1H3ZDP6_ALKAM</name>
<feature type="signal peptide" evidence="3">
    <location>
        <begin position="1"/>
        <end position="20"/>
    </location>
</feature>
<evidence type="ECO:0000259" key="4">
    <source>
        <dbReference type="SMART" id="SM00062"/>
    </source>
</evidence>
<dbReference type="PANTHER" id="PTHR35936">
    <property type="entry name" value="MEMBRANE-BOUND LYTIC MUREIN TRANSGLYCOSYLASE F"/>
    <property type="match status" value="1"/>
</dbReference>
<dbReference type="STRING" id="152573.SAMN04488051_102138"/>
<proteinExistence type="inferred from homology"/>
<dbReference type="InterPro" id="IPR001638">
    <property type="entry name" value="Solute-binding_3/MltF_N"/>
</dbReference>
<organism evidence="5 6">
    <name type="scientific">Alkalimonas amylolytica</name>
    <dbReference type="NCBI Taxonomy" id="152573"/>
    <lineage>
        <taxon>Bacteria</taxon>
        <taxon>Pseudomonadati</taxon>
        <taxon>Pseudomonadota</taxon>
        <taxon>Gammaproteobacteria</taxon>
        <taxon>Alkalimonas</taxon>
    </lineage>
</organism>
<dbReference type="OrthoDB" id="245568at2"/>
<evidence type="ECO:0000313" key="6">
    <source>
        <dbReference type="Proteomes" id="UP000198773"/>
    </source>
</evidence>
<evidence type="ECO:0000313" key="5">
    <source>
        <dbReference type="EMBL" id="SEA21755.1"/>
    </source>
</evidence>
<keyword evidence="2 3" id="KW-0732">Signal</keyword>
<evidence type="ECO:0000256" key="3">
    <source>
        <dbReference type="SAM" id="SignalP"/>
    </source>
</evidence>
<dbReference type="SMART" id="SM00062">
    <property type="entry name" value="PBPb"/>
    <property type="match status" value="1"/>
</dbReference>
<accession>A0A1H3ZDP6</accession>
<feature type="chain" id="PRO_5011725360" evidence="3">
    <location>
        <begin position="21"/>
        <end position="258"/>
    </location>
</feature>
<evidence type="ECO:0000256" key="1">
    <source>
        <dbReference type="ARBA" id="ARBA00010333"/>
    </source>
</evidence>
<dbReference type="AlphaFoldDB" id="A0A1H3ZDP6"/>
<dbReference type="Gene3D" id="3.40.190.10">
    <property type="entry name" value="Periplasmic binding protein-like II"/>
    <property type="match status" value="2"/>
</dbReference>
<protein>
    <submittedName>
        <fullName evidence="5">ABC-type amino acid transport substrate-binding protein</fullName>
    </submittedName>
</protein>
<gene>
    <name evidence="5" type="ORF">SAMN04488051_102138</name>
</gene>
<dbReference type="EMBL" id="FNRM01000002">
    <property type="protein sequence ID" value="SEA21755.1"/>
    <property type="molecule type" value="Genomic_DNA"/>
</dbReference>
<dbReference type="Proteomes" id="UP000198773">
    <property type="component" value="Unassembled WGS sequence"/>
</dbReference>
<sequence length="258" mass="29000">MGVKKLLSLLLFSLSLPAQALQPVEQTTLLIGVGADKPPFVFSNEETISGLEVDIFREAMAGSGYQLEFVALPFHQLNRALLLFPDLDVAAGVGTEFFDTLHYVDKFSYYENVAVSRASSGIQLESIRDLQQYSVVSWQGASQPATPLGPVFHHLYGAADRQPHRGYQELSQYSQNAMFWLGRTDVIVVDRAIFSWYRRLLADSKDTSVDVSIHPLFPERQYTKVAFRDPELAAIFAAGLKQLKSSGRYQQLYQHYLD</sequence>
<reference evidence="5 6" key="1">
    <citation type="submission" date="2016-10" db="EMBL/GenBank/DDBJ databases">
        <authorList>
            <person name="de Groot N.N."/>
        </authorList>
    </citation>
    <scope>NUCLEOTIDE SEQUENCE [LARGE SCALE GENOMIC DNA]</scope>
    <source>
        <strain evidence="5 6">CGMCC 1.3430</strain>
    </source>
</reference>
<keyword evidence="6" id="KW-1185">Reference proteome</keyword>
<dbReference type="RefSeq" id="WP_091340040.1">
    <property type="nucleotide sequence ID" value="NZ_FNRM01000002.1"/>
</dbReference>